<evidence type="ECO:0000313" key="1">
    <source>
        <dbReference type="EMBL" id="KAG6944194.1"/>
    </source>
</evidence>
<accession>A0A8J5MCC3</accession>
<dbReference type="Proteomes" id="UP000709295">
    <property type="component" value="Unassembled WGS sequence"/>
</dbReference>
<keyword evidence="2" id="KW-1185">Reference proteome</keyword>
<feature type="non-terminal residue" evidence="1">
    <location>
        <position position="96"/>
    </location>
</feature>
<reference evidence="1" key="1">
    <citation type="submission" date="2021-01" db="EMBL/GenBank/DDBJ databases">
        <title>Phytophthora aleatoria, a newly-described species from Pinus radiata is distinct from Phytophthora cactorum isolates based on comparative genomics.</title>
        <authorList>
            <person name="Mcdougal R."/>
            <person name="Panda P."/>
            <person name="Williams N."/>
            <person name="Studholme D.J."/>
        </authorList>
    </citation>
    <scope>NUCLEOTIDE SEQUENCE</scope>
    <source>
        <strain evidence="1">NZFS 4037</strain>
    </source>
</reference>
<gene>
    <name evidence="1" type="ORF">JG688_00017211</name>
</gene>
<evidence type="ECO:0000313" key="2">
    <source>
        <dbReference type="Proteomes" id="UP000709295"/>
    </source>
</evidence>
<dbReference type="EMBL" id="JAENGY010002445">
    <property type="protein sequence ID" value="KAG6944194.1"/>
    <property type="molecule type" value="Genomic_DNA"/>
</dbReference>
<sequence>QCVFSTYLLEQFLGKERKLFGFTAEAKAKSAQPLCSWQILTVKRWLHLLTLKPTLQRIRACESKTLAFDTVLVFGFGRQSTKFKPIRHFKSTTTGK</sequence>
<organism evidence="1 2">
    <name type="scientific">Phytophthora aleatoria</name>
    <dbReference type="NCBI Taxonomy" id="2496075"/>
    <lineage>
        <taxon>Eukaryota</taxon>
        <taxon>Sar</taxon>
        <taxon>Stramenopiles</taxon>
        <taxon>Oomycota</taxon>
        <taxon>Peronosporomycetes</taxon>
        <taxon>Peronosporales</taxon>
        <taxon>Peronosporaceae</taxon>
        <taxon>Phytophthora</taxon>
    </lineage>
</organism>
<proteinExistence type="predicted"/>
<name>A0A8J5MCC3_9STRA</name>
<feature type="non-terminal residue" evidence="1">
    <location>
        <position position="1"/>
    </location>
</feature>
<comment type="caution">
    <text evidence="1">The sequence shown here is derived from an EMBL/GenBank/DDBJ whole genome shotgun (WGS) entry which is preliminary data.</text>
</comment>
<dbReference type="AlphaFoldDB" id="A0A8J5MCC3"/>
<protein>
    <submittedName>
        <fullName evidence="1">Uncharacterized protein</fullName>
    </submittedName>
</protein>